<proteinExistence type="predicted"/>
<feature type="domain" description="HTH merR-type" evidence="2">
    <location>
        <begin position="1"/>
        <end position="68"/>
    </location>
</feature>
<evidence type="ECO:0000256" key="1">
    <source>
        <dbReference type="ARBA" id="ARBA00023125"/>
    </source>
</evidence>
<evidence type="ECO:0000259" key="2">
    <source>
        <dbReference type="PROSITE" id="PS50937"/>
    </source>
</evidence>
<evidence type="ECO:0000313" key="3">
    <source>
        <dbReference type="EMBL" id="MBO3734606.1"/>
    </source>
</evidence>
<dbReference type="PRINTS" id="PR00040">
    <property type="entry name" value="HTHMERR"/>
</dbReference>
<organism evidence="3 4">
    <name type="scientific">Glycomyces niveus</name>
    <dbReference type="NCBI Taxonomy" id="2820287"/>
    <lineage>
        <taxon>Bacteria</taxon>
        <taxon>Bacillati</taxon>
        <taxon>Actinomycetota</taxon>
        <taxon>Actinomycetes</taxon>
        <taxon>Glycomycetales</taxon>
        <taxon>Glycomycetaceae</taxon>
        <taxon>Glycomyces</taxon>
    </lineage>
</organism>
<dbReference type="Proteomes" id="UP000681341">
    <property type="component" value="Unassembled WGS sequence"/>
</dbReference>
<protein>
    <submittedName>
        <fullName evidence="3">MerR family transcriptional regulator</fullName>
    </submittedName>
</protein>
<gene>
    <name evidence="3" type="ORF">J5V16_17405</name>
</gene>
<dbReference type="RefSeq" id="WP_208497783.1">
    <property type="nucleotide sequence ID" value="NZ_JAGFNP010000010.1"/>
</dbReference>
<evidence type="ECO:0000313" key="4">
    <source>
        <dbReference type="Proteomes" id="UP000681341"/>
    </source>
</evidence>
<dbReference type="SUPFAM" id="SSF46955">
    <property type="entry name" value="Putative DNA-binding domain"/>
    <property type="match status" value="1"/>
</dbReference>
<dbReference type="InterPro" id="IPR000551">
    <property type="entry name" value="MerR-type_HTH_dom"/>
</dbReference>
<dbReference type="InterPro" id="IPR047057">
    <property type="entry name" value="MerR_fam"/>
</dbReference>
<accession>A0ABS3U853</accession>
<dbReference type="SMART" id="SM00422">
    <property type="entry name" value="HTH_MERR"/>
    <property type="match status" value="1"/>
</dbReference>
<dbReference type="PANTHER" id="PTHR30204">
    <property type="entry name" value="REDOX-CYCLING DRUG-SENSING TRANSCRIPTIONAL ACTIVATOR SOXR"/>
    <property type="match status" value="1"/>
</dbReference>
<keyword evidence="1" id="KW-0238">DNA-binding</keyword>
<sequence>MRIGELARRTGVSVRSLRYYEQQGLLHSDRTPGGHREYPERAVDRVIRIQVLYAAGLNSRTIDGILPCIHDADGGPNESTTETLAAELRIERERIDRKIEDLLRSREILDEVIATAALPA</sequence>
<dbReference type="EMBL" id="JAGFNP010000010">
    <property type="protein sequence ID" value="MBO3734606.1"/>
    <property type="molecule type" value="Genomic_DNA"/>
</dbReference>
<reference evidence="3 4" key="1">
    <citation type="submission" date="2021-03" db="EMBL/GenBank/DDBJ databases">
        <title>Glycomyces sp. nov., a novel actinomycete isolated from soil.</title>
        <authorList>
            <person name="Yang X."/>
            <person name="Xu X."/>
        </authorList>
    </citation>
    <scope>NUCLEOTIDE SEQUENCE [LARGE SCALE GENOMIC DNA]</scope>
    <source>
        <strain evidence="3 4">NEAU-S30</strain>
    </source>
</reference>
<comment type="caution">
    <text evidence="3">The sequence shown here is derived from an EMBL/GenBank/DDBJ whole genome shotgun (WGS) entry which is preliminary data.</text>
</comment>
<name>A0ABS3U853_9ACTN</name>
<dbReference type="Gene3D" id="1.10.1660.10">
    <property type="match status" value="1"/>
</dbReference>
<dbReference type="PANTHER" id="PTHR30204:SF97">
    <property type="entry name" value="MERR FAMILY REGULATORY PROTEIN"/>
    <property type="match status" value="1"/>
</dbReference>
<dbReference type="PROSITE" id="PS00552">
    <property type="entry name" value="HTH_MERR_1"/>
    <property type="match status" value="1"/>
</dbReference>
<dbReference type="PROSITE" id="PS50937">
    <property type="entry name" value="HTH_MERR_2"/>
    <property type="match status" value="1"/>
</dbReference>
<dbReference type="InterPro" id="IPR009061">
    <property type="entry name" value="DNA-bd_dom_put_sf"/>
</dbReference>
<keyword evidence="4" id="KW-1185">Reference proteome</keyword>
<dbReference type="Pfam" id="PF13411">
    <property type="entry name" value="MerR_1"/>
    <property type="match status" value="1"/>
</dbReference>
<dbReference type="CDD" id="cd01282">
    <property type="entry name" value="HTH_MerR-like_sg3"/>
    <property type="match status" value="1"/>
</dbReference>